<keyword evidence="1" id="KW-0812">Transmembrane</keyword>
<gene>
    <name evidence="2" type="ORF">METZ01_LOCUS497658</name>
</gene>
<evidence type="ECO:0000256" key="1">
    <source>
        <dbReference type="SAM" id="Phobius"/>
    </source>
</evidence>
<sequence>MLNKNLISMINVTTNSKDMILIIIFYLLILRM</sequence>
<keyword evidence="1" id="KW-0472">Membrane</keyword>
<accession>A0A383DKF3</accession>
<feature type="transmembrane region" description="Helical" evidence="1">
    <location>
        <begin position="6"/>
        <end position="29"/>
    </location>
</feature>
<protein>
    <submittedName>
        <fullName evidence="2">Uncharacterized protein</fullName>
    </submittedName>
</protein>
<keyword evidence="1" id="KW-1133">Transmembrane helix</keyword>
<name>A0A383DKF3_9ZZZZ</name>
<dbReference type="AlphaFoldDB" id="A0A383DKF3"/>
<reference evidence="2" key="1">
    <citation type="submission" date="2018-05" db="EMBL/GenBank/DDBJ databases">
        <authorList>
            <person name="Lanie J.A."/>
            <person name="Ng W.-L."/>
            <person name="Kazmierczak K.M."/>
            <person name="Andrzejewski T.M."/>
            <person name="Davidsen T.M."/>
            <person name="Wayne K.J."/>
            <person name="Tettelin H."/>
            <person name="Glass J.I."/>
            <person name="Rusch D."/>
            <person name="Podicherti R."/>
            <person name="Tsui H.-C.T."/>
            <person name="Winkler M.E."/>
        </authorList>
    </citation>
    <scope>NUCLEOTIDE SEQUENCE</scope>
</reference>
<dbReference type="EMBL" id="UINC01217972">
    <property type="protein sequence ID" value="SVE44804.1"/>
    <property type="molecule type" value="Genomic_DNA"/>
</dbReference>
<organism evidence="2">
    <name type="scientific">marine metagenome</name>
    <dbReference type="NCBI Taxonomy" id="408172"/>
    <lineage>
        <taxon>unclassified sequences</taxon>
        <taxon>metagenomes</taxon>
        <taxon>ecological metagenomes</taxon>
    </lineage>
</organism>
<proteinExistence type="predicted"/>
<evidence type="ECO:0000313" key="2">
    <source>
        <dbReference type="EMBL" id="SVE44804.1"/>
    </source>
</evidence>